<dbReference type="PROSITE" id="PS51975">
    <property type="entry name" value="RNASE_H_2"/>
    <property type="match status" value="1"/>
</dbReference>
<evidence type="ECO:0000259" key="14">
    <source>
        <dbReference type="PROSITE" id="PS51975"/>
    </source>
</evidence>
<proteinExistence type="inferred from homology"/>
<keyword evidence="6" id="KW-0963">Cytoplasm</keyword>
<evidence type="ECO:0000256" key="12">
    <source>
        <dbReference type="PROSITE-ProRule" id="PRU01319"/>
    </source>
</evidence>
<comment type="cofactor">
    <cofactor evidence="12">
        <name>Mn(2+)</name>
        <dbReference type="ChEBI" id="CHEBI:29035"/>
    </cofactor>
    <cofactor evidence="12">
        <name>Mg(2+)</name>
        <dbReference type="ChEBI" id="CHEBI:18420"/>
    </cofactor>
    <text evidence="12">Manganese or magnesium. Binds 1 divalent metal ion per monomer in the absence of substrate. May bind a second metal ion after substrate binding.</text>
</comment>
<comment type="function">
    <text evidence="3 13">Endonuclease that specifically degrades the RNA of RNA-DNA hybrids.</text>
</comment>
<dbReference type="PANTHER" id="PTHR10954:SF18">
    <property type="entry name" value="RIBONUCLEASE HII"/>
    <property type="match status" value="1"/>
</dbReference>
<dbReference type="GO" id="GO:0043137">
    <property type="term" value="P:DNA replication, removal of RNA primer"/>
    <property type="evidence" value="ECO:0007669"/>
    <property type="project" value="TreeGrafter"/>
</dbReference>
<evidence type="ECO:0000256" key="2">
    <source>
        <dbReference type="ARBA" id="ARBA00001946"/>
    </source>
</evidence>
<evidence type="ECO:0000256" key="13">
    <source>
        <dbReference type="RuleBase" id="RU003515"/>
    </source>
</evidence>
<gene>
    <name evidence="15" type="ORF">A3A21_01820</name>
</gene>
<evidence type="ECO:0000313" key="16">
    <source>
        <dbReference type="Proteomes" id="UP000176996"/>
    </source>
</evidence>
<comment type="subcellular location">
    <subcellularLocation>
        <location evidence="4">Cytoplasm</location>
    </subcellularLocation>
</comment>
<dbReference type="GO" id="GO:0005737">
    <property type="term" value="C:cytoplasm"/>
    <property type="evidence" value="ECO:0007669"/>
    <property type="project" value="UniProtKB-SubCell"/>
</dbReference>
<keyword evidence="8 12" id="KW-0479">Metal-binding</keyword>
<feature type="binding site" evidence="12">
    <location>
        <position position="7"/>
    </location>
    <ligand>
        <name>a divalent metal cation</name>
        <dbReference type="ChEBI" id="CHEBI:60240"/>
    </ligand>
</feature>
<comment type="caution">
    <text evidence="15">The sequence shown here is derived from an EMBL/GenBank/DDBJ whole genome shotgun (WGS) entry which is preliminary data.</text>
</comment>
<organism evidence="15 16">
    <name type="scientific">Candidatus Jorgensenbacteria bacterium RIFCSPLOWO2_01_FULL_45_25b</name>
    <dbReference type="NCBI Taxonomy" id="1798471"/>
    <lineage>
        <taxon>Bacteria</taxon>
        <taxon>Candidatus Joergenseniibacteriota</taxon>
    </lineage>
</organism>
<dbReference type="GO" id="GO:0004523">
    <property type="term" value="F:RNA-DNA hybrid ribonuclease activity"/>
    <property type="evidence" value="ECO:0007669"/>
    <property type="project" value="UniProtKB-UniRule"/>
</dbReference>
<dbReference type="InterPro" id="IPR012337">
    <property type="entry name" value="RNaseH-like_sf"/>
</dbReference>
<comment type="similarity">
    <text evidence="5 13">Belongs to the RNase HII family.</text>
</comment>
<dbReference type="InterPro" id="IPR036397">
    <property type="entry name" value="RNaseH_sf"/>
</dbReference>
<evidence type="ECO:0000256" key="9">
    <source>
        <dbReference type="ARBA" id="ARBA00022759"/>
    </source>
</evidence>
<dbReference type="GO" id="GO:0006298">
    <property type="term" value="P:mismatch repair"/>
    <property type="evidence" value="ECO:0007669"/>
    <property type="project" value="TreeGrafter"/>
</dbReference>
<evidence type="ECO:0000256" key="4">
    <source>
        <dbReference type="ARBA" id="ARBA00004496"/>
    </source>
</evidence>
<dbReference type="STRING" id="1798471.A3A21_01820"/>
<feature type="binding site" evidence="12">
    <location>
        <position position="8"/>
    </location>
    <ligand>
        <name>a divalent metal cation</name>
        <dbReference type="ChEBI" id="CHEBI:60240"/>
    </ligand>
</feature>
<name>A0A1F6BTN0_9BACT</name>
<evidence type="ECO:0000256" key="8">
    <source>
        <dbReference type="ARBA" id="ARBA00022723"/>
    </source>
</evidence>
<evidence type="ECO:0000256" key="10">
    <source>
        <dbReference type="ARBA" id="ARBA00022801"/>
    </source>
</evidence>
<keyword evidence="10 12" id="KW-0378">Hydrolase</keyword>
<dbReference type="Gene3D" id="3.30.420.10">
    <property type="entry name" value="Ribonuclease H-like superfamily/Ribonuclease H"/>
    <property type="match status" value="1"/>
</dbReference>
<protein>
    <recommendedName>
        <fullName evidence="13">Ribonuclease</fullName>
        <ecNumber evidence="13">3.1.26.4</ecNumber>
    </recommendedName>
</protein>
<dbReference type="SUPFAM" id="SSF53098">
    <property type="entry name" value="Ribonuclease H-like"/>
    <property type="match status" value="1"/>
</dbReference>
<dbReference type="InterPro" id="IPR001352">
    <property type="entry name" value="RNase_HII/HIII"/>
</dbReference>
<dbReference type="Pfam" id="PF01351">
    <property type="entry name" value="RNase_HII"/>
    <property type="match status" value="1"/>
</dbReference>
<evidence type="ECO:0000256" key="11">
    <source>
        <dbReference type="ARBA" id="ARBA00023211"/>
    </source>
</evidence>
<dbReference type="GO" id="GO:0003723">
    <property type="term" value="F:RNA binding"/>
    <property type="evidence" value="ECO:0007669"/>
    <property type="project" value="UniProtKB-UniRule"/>
</dbReference>
<sequence>MYIIGIDEAGRGPLAGPVAVGVVLIPKNFRPKNKKTKLPLRDSKKLPEHAREAWFKYLKTHQKILCKVTMVHPKTIDRINITEAVNLAATRALRITLQPGRASPRGKQVQEITKQGCKIYLDAGIKINPNEAKSYKLKAMIRGDEKINAIKLASIAAKVTRDRYMKRKHKEYPMYGFNIHKGYGTKDHIKAIKKNGPSALHRLTFIKKYATIRK</sequence>
<keyword evidence="9 12" id="KW-0255">Endonuclease</keyword>
<feature type="domain" description="RNase H type-2" evidence="14">
    <location>
        <begin position="1"/>
        <end position="214"/>
    </location>
</feature>
<dbReference type="PANTHER" id="PTHR10954">
    <property type="entry name" value="RIBONUCLEASE H2 SUBUNIT A"/>
    <property type="match status" value="1"/>
</dbReference>
<evidence type="ECO:0000256" key="6">
    <source>
        <dbReference type="ARBA" id="ARBA00022490"/>
    </source>
</evidence>
<keyword evidence="7 12" id="KW-0540">Nuclease</keyword>
<dbReference type="GO" id="GO:0032299">
    <property type="term" value="C:ribonuclease H2 complex"/>
    <property type="evidence" value="ECO:0007669"/>
    <property type="project" value="TreeGrafter"/>
</dbReference>
<dbReference type="Proteomes" id="UP000176996">
    <property type="component" value="Unassembled WGS sequence"/>
</dbReference>
<accession>A0A1F6BTN0</accession>
<dbReference type="EMBL" id="MFKK01000034">
    <property type="protein sequence ID" value="OGG40122.1"/>
    <property type="molecule type" value="Genomic_DNA"/>
</dbReference>
<evidence type="ECO:0000256" key="7">
    <source>
        <dbReference type="ARBA" id="ARBA00022722"/>
    </source>
</evidence>
<dbReference type="CDD" id="cd07182">
    <property type="entry name" value="RNase_HII_bacteria_HII_like"/>
    <property type="match status" value="1"/>
</dbReference>
<evidence type="ECO:0000313" key="15">
    <source>
        <dbReference type="EMBL" id="OGG40122.1"/>
    </source>
</evidence>
<keyword evidence="11" id="KW-0464">Manganese</keyword>
<dbReference type="InterPro" id="IPR022898">
    <property type="entry name" value="RNase_HII"/>
</dbReference>
<dbReference type="NCBIfam" id="NF000595">
    <property type="entry name" value="PRK00015.1-3"/>
    <property type="match status" value="1"/>
</dbReference>
<dbReference type="EC" id="3.1.26.4" evidence="13"/>
<comment type="catalytic activity">
    <reaction evidence="1 12 13">
        <text>Endonucleolytic cleavage to 5'-phosphomonoester.</text>
        <dbReference type="EC" id="3.1.26.4"/>
    </reaction>
</comment>
<comment type="cofactor">
    <cofactor evidence="2">
        <name>Mg(2+)</name>
        <dbReference type="ChEBI" id="CHEBI:18420"/>
    </cofactor>
</comment>
<reference evidence="15 16" key="1">
    <citation type="journal article" date="2016" name="Nat. Commun.">
        <title>Thousands of microbial genomes shed light on interconnected biogeochemical processes in an aquifer system.</title>
        <authorList>
            <person name="Anantharaman K."/>
            <person name="Brown C.T."/>
            <person name="Hug L.A."/>
            <person name="Sharon I."/>
            <person name="Castelle C.J."/>
            <person name="Probst A.J."/>
            <person name="Thomas B.C."/>
            <person name="Singh A."/>
            <person name="Wilkins M.J."/>
            <person name="Karaoz U."/>
            <person name="Brodie E.L."/>
            <person name="Williams K.H."/>
            <person name="Hubbard S.S."/>
            <person name="Banfield J.F."/>
        </authorList>
    </citation>
    <scope>NUCLEOTIDE SEQUENCE [LARGE SCALE GENOMIC DNA]</scope>
</reference>
<dbReference type="InterPro" id="IPR024567">
    <property type="entry name" value="RNase_HII/HIII_dom"/>
</dbReference>
<dbReference type="AlphaFoldDB" id="A0A1F6BTN0"/>
<dbReference type="GO" id="GO:0046872">
    <property type="term" value="F:metal ion binding"/>
    <property type="evidence" value="ECO:0007669"/>
    <property type="project" value="UniProtKB-KW"/>
</dbReference>
<evidence type="ECO:0000256" key="5">
    <source>
        <dbReference type="ARBA" id="ARBA00007383"/>
    </source>
</evidence>
<evidence type="ECO:0000256" key="1">
    <source>
        <dbReference type="ARBA" id="ARBA00000077"/>
    </source>
</evidence>
<evidence type="ECO:0000256" key="3">
    <source>
        <dbReference type="ARBA" id="ARBA00004065"/>
    </source>
</evidence>
<feature type="binding site" evidence="12">
    <location>
        <position position="122"/>
    </location>
    <ligand>
        <name>a divalent metal cation</name>
        <dbReference type="ChEBI" id="CHEBI:60240"/>
    </ligand>
</feature>